<feature type="domain" description="HNH nuclease" evidence="1">
    <location>
        <begin position="246"/>
        <end position="299"/>
    </location>
</feature>
<reference evidence="2" key="1">
    <citation type="submission" date="2023-07" db="EMBL/GenBank/DDBJ databases">
        <title>Sequencing the genomes of 1000 actinobacteria strains.</title>
        <authorList>
            <person name="Klenk H.-P."/>
        </authorList>
    </citation>
    <scope>NUCLEOTIDE SEQUENCE</scope>
    <source>
        <strain evidence="2">DSM 107476</strain>
    </source>
</reference>
<keyword evidence="3" id="KW-1185">Reference proteome</keyword>
<evidence type="ECO:0000313" key="2">
    <source>
        <dbReference type="EMBL" id="MDR7328876.1"/>
    </source>
</evidence>
<dbReference type="Gene3D" id="1.10.30.50">
    <property type="match status" value="1"/>
</dbReference>
<dbReference type="InterPro" id="IPR003615">
    <property type="entry name" value="HNH_nuc"/>
</dbReference>
<dbReference type="EMBL" id="JAVDXZ010000001">
    <property type="protein sequence ID" value="MDR7328876.1"/>
    <property type="molecule type" value="Genomic_DNA"/>
</dbReference>
<evidence type="ECO:0000313" key="3">
    <source>
        <dbReference type="Proteomes" id="UP001180840"/>
    </source>
</evidence>
<gene>
    <name evidence="2" type="ORF">J2S39_000552</name>
</gene>
<organism evidence="2 3">
    <name type="scientific">Corynebacterium guangdongense</name>
    <dbReference type="NCBI Taxonomy" id="1783348"/>
    <lineage>
        <taxon>Bacteria</taxon>
        <taxon>Bacillati</taxon>
        <taxon>Actinomycetota</taxon>
        <taxon>Actinomycetes</taxon>
        <taxon>Mycobacteriales</taxon>
        <taxon>Corynebacteriaceae</taxon>
        <taxon>Corynebacterium</taxon>
    </lineage>
</organism>
<dbReference type="Proteomes" id="UP001180840">
    <property type="component" value="Unassembled WGS sequence"/>
</dbReference>
<dbReference type="RefSeq" id="WP_290197867.1">
    <property type="nucleotide sequence ID" value="NZ_CP047654.1"/>
</dbReference>
<dbReference type="CDD" id="cd00085">
    <property type="entry name" value="HNHc"/>
    <property type="match status" value="1"/>
</dbReference>
<proteinExistence type="predicted"/>
<accession>A0ABU1ZVD4</accession>
<name>A0ABU1ZVD4_9CORY</name>
<comment type="caution">
    <text evidence="2">The sequence shown here is derived from an EMBL/GenBank/DDBJ whole genome shotgun (WGS) entry which is preliminary data.</text>
</comment>
<sequence length="351" mass="37873">MNHLDALETLLRGGVALLAAAAGKTPRQLASLGLPLHQARSMLTLAGVYFGPTKSTARQRRCAAAARANGHSLPTLEMIEKHAGRVPSPWALREELCAMTGSYEEIRAHAKARVEELTADRPPNPRRGLRVTHDVQAMAATIHYTAPEHEVAALLAEVRTPEGFRALLADGAPTTVIRTHAFLHVDEEMAIESGEGDDILFALSNGARMTGAELLAAKYRERGEDVLVHPMHGAVNAYRTSRFANEKQRLLAAAENPVCGWDGCGSPADKSQVHHLRAWEHGGPTNAENHATCCGYHNGVNDDDPNAPPRRGRLERRNGEIVYVSPGGSVTRNGHPTARLGVMRRKAGTPA</sequence>
<protein>
    <recommendedName>
        <fullName evidence="1">HNH nuclease domain-containing protein</fullName>
    </recommendedName>
</protein>
<dbReference type="SMART" id="SM00507">
    <property type="entry name" value="HNHc"/>
    <property type="match status" value="1"/>
</dbReference>
<evidence type="ECO:0000259" key="1">
    <source>
        <dbReference type="SMART" id="SM00507"/>
    </source>
</evidence>